<proteinExistence type="inferred from homology"/>
<dbReference type="InterPro" id="IPR027007">
    <property type="entry name" value="C2_DOCK-type_domain"/>
</dbReference>
<dbReference type="EMBL" id="AZIM01001132">
    <property type="protein sequence ID" value="ETE67978.1"/>
    <property type="molecule type" value="Genomic_DNA"/>
</dbReference>
<dbReference type="GO" id="GO:0005085">
    <property type="term" value="F:guanyl-nucleotide exchange factor activity"/>
    <property type="evidence" value="ECO:0007669"/>
    <property type="project" value="InterPro"/>
</dbReference>
<dbReference type="GO" id="GO:0007264">
    <property type="term" value="P:small GTPase-mediated signal transduction"/>
    <property type="evidence" value="ECO:0007669"/>
    <property type="project" value="InterPro"/>
</dbReference>
<organism evidence="3 4">
    <name type="scientific">Ophiophagus hannah</name>
    <name type="common">King cobra</name>
    <name type="synonym">Naja hannah</name>
    <dbReference type="NCBI Taxonomy" id="8665"/>
    <lineage>
        <taxon>Eukaryota</taxon>
        <taxon>Metazoa</taxon>
        <taxon>Chordata</taxon>
        <taxon>Craniata</taxon>
        <taxon>Vertebrata</taxon>
        <taxon>Euteleostomi</taxon>
        <taxon>Lepidosauria</taxon>
        <taxon>Squamata</taxon>
        <taxon>Bifurcata</taxon>
        <taxon>Unidentata</taxon>
        <taxon>Episquamata</taxon>
        <taxon>Toxicofera</taxon>
        <taxon>Serpentes</taxon>
        <taxon>Colubroidea</taxon>
        <taxon>Elapidae</taxon>
        <taxon>Elapinae</taxon>
        <taxon>Ophiophagus</taxon>
    </lineage>
</organism>
<dbReference type="PANTHER" id="PTHR45653">
    <property type="entry name" value="DEDICATOR OF CYTOKINESIS"/>
    <property type="match status" value="1"/>
</dbReference>
<dbReference type="GO" id="GO:0016477">
    <property type="term" value="P:cell migration"/>
    <property type="evidence" value="ECO:0007669"/>
    <property type="project" value="TreeGrafter"/>
</dbReference>
<feature type="non-terminal residue" evidence="3">
    <location>
        <position position="1"/>
    </location>
</feature>
<accession>V8P237</accession>
<dbReference type="GO" id="GO:0007520">
    <property type="term" value="P:myoblast fusion"/>
    <property type="evidence" value="ECO:0007669"/>
    <property type="project" value="TreeGrafter"/>
</dbReference>
<dbReference type="Gene3D" id="2.60.40.150">
    <property type="entry name" value="C2 domain"/>
    <property type="match status" value="1"/>
</dbReference>
<comment type="caution">
    <text evidence="3">The sequence shown here is derived from an EMBL/GenBank/DDBJ whole genome shotgun (WGS) entry which is preliminary data.</text>
</comment>
<name>V8P237_OPHHA</name>
<reference evidence="3 4" key="1">
    <citation type="journal article" date="2013" name="Proc. Natl. Acad. Sci. U.S.A.">
        <title>The king cobra genome reveals dynamic gene evolution and adaptation in the snake venom system.</title>
        <authorList>
            <person name="Vonk F.J."/>
            <person name="Casewell N.R."/>
            <person name="Henkel C.V."/>
            <person name="Heimberg A.M."/>
            <person name="Jansen H.J."/>
            <person name="McCleary R.J."/>
            <person name="Kerkkamp H.M."/>
            <person name="Vos R.A."/>
            <person name="Guerreiro I."/>
            <person name="Calvete J.J."/>
            <person name="Wuster W."/>
            <person name="Woods A.E."/>
            <person name="Logan J.M."/>
            <person name="Harrison R.A."/>
            <person name="Castoe T.A."/>
            <person name="de Koning A.P."/>
            <person name="Pollock D.D."/>
            <person name="Yandell M."/>
            <person name="Calderon D."/>
            <person name="Renjifo C."/>
            <person name="Currier R.B."/>
            <person name="Salgado D."/>
            <person name="Pla D."/>
            <person name="Sanz L."/>
            <person name="Hyder A.S."/>
            <person name="Ribeiro J.M."/>
            <person name="Arntzen J.W."/>
            <person name="van den Thillart G.E."/>
            <person name="Boetzer M."/>
            <person name="Pirovano W."/>
            <person name="Dirks R.P."/>
            <person name="Spaink H.P."/>
            <person name="Duboule D."/>
            <person name="McGlinn E."/>
            <person name="Kini R.M."/>
            <person name="Richardson M.K."/>
        </authorList>
    </citation>
    <scope>NUCLEOTIDE SEQUENCE</scope>
    <source>
        <tissue evidence="3">Blood</tissue>
    </source>
</reference>
<dbReference type="PROSITE" id="PS51650">
    <property type="entry name" value="C2_DOCK"/>
    <property type="match status" value="1"/>
</dbReference>
<dbReference type="AlphaFoldDB" id="V8P237"/>
<feature type="domain" description="C2 DOCK-type" evidence="2">
    <location>
        <begin position="1"/>
        <end position="159"/>
    </location>
</feature>
<evidence type="ECO:0000313" key="4">
    <source>
        <dbReference type="Proteomes" id="UP000018936"/>
    </source>
</evidence>
<dbReference type="PANTHER" id="PTHR45653:SF1">
    <property type="entry name" value="DEDICATOR OF CYTOKINESIS PROTEIN 1"/>
    <property type="match status" value="1"/>
</dbReference>
<comment type="similarity">
    <text evidence="1">Belongs to the DOCK family.</text>
</comment>
<dbReference type="GO" id="GO:0005737">
    <property type="term" value="C:cytoplasm"/>
    <property type="evidence" value="ECO:0007669"/>
    <property type="project" value="TreeGrafter"/>
</dbReference>
<protein>
    <recommendedName>
        <fullName evidence="2">C2 DOCK-type domain-containing protein</fullName>
    </recommendedName>
</protein>
<dbReference type="InterPro" id="IPR026791">
    <property type="entry name" value="DOCK"/>
</dbReference>
<gene>
    <name evidence="3" type="ORF">L345_06231</name>
</gene>
<dbReference type="GO" id="GO:0005886">
    <property type="term" value="C:plasma membrane"/>
    <property type="evidence" value="ECO:0007669"/>
    <property type="project" value="TreeGrafter"/>
</dbReference>
<dbReference type="InterPro" id="IPR035892">
    <property type="entry name" value="C2_domain_sf"/>
</dbReference>
<evidence type="ECO:0000256" key="1">
    <source>
        <dbReference type="PROSITE-ProRule" id="PRU00983"/>
    </source>
</evidence>
<dbReference type="OrthoDB" id="18896at2759"/>
<dbReference type="Pfam" id="PF14429">
    <property type="entry name" value="DOCK-C2"/>
    <property type="match status" value="1"/>
</dbReference>
<dbReference type="Proteomes" id="UP000018936">
    <property type="component" value="Unassembled WGS sequence"/>
</dbReference>
<keyword evidence="4" id="KW-1185">Reference proteome</keyword>
<evidence type="ECO:0000313" key="3">
    <source>
        <dbReference type="EMBL" id="ETE67978.1"/>
    </source>
</evidence>
<dbReference type="Pfam" id="PF23554">
    <property type="entry name" value="TPR_DOCK"/>
    <property type="match status" value="1"/>
</dbReference>
<dbReference type="InterPro" id="IPR056372">
    <property type="entry name" value="TPR_DOCK"/>
</dbReference>
<evidence type="ECO:0000259" key="2">
    <source>
        <dbReference type="PROSITE" id="PS51650"/>
    </source>
</evidence>
<dbReference type="GO" id="GO:0031267">
    <property type="term" value="F:small GTPase binding"/>
    <property type="evidence" value="ECO:0007669"/>
    <property type="project" value="TreeGrafter"/>
</dbReference>
<sequence length="430" mass="49651">NVIFPGAGDEALSEYKSVIYYQVKQPRWFETIKVAIPIEDVNRSHLRFTFRHRSSQDCEILLLPANFPNPCEGIAASLAYKALPTKDKSEKIFALAFVKLMRYDGTTLRDGEHDLIVYKKNNLLPHQIRAQEYILEGRAKVVFHVVDLLGLLKWRSNTNILQQNLRQLMKVDGGEVVKFLQDTLDALFNIMMENSESETFDTLVFDALIMNTFPIEQVFIIGLIADRKFQHFNPVLETYIKKHFSATLAYTKLTKVLRTYVDNAGVTDQLFKAMRSLEYIFKFIVRSRILFNQLYENKGEADFRESLLQLFKSINEMMNSASDQTVTVKGAALKYLPTIVNDVKLVFDPKELRYGPTQRHVQIIMEKLLRTVNRTVISMGRDSELILCSDKKRLLLLWDKIFGDNIQRNTSFRSRASQACKKTDGSEAYI</sequence>